<dbReference type="Proteomes" id="UP000294882">
    <property type="component" value="Unassembled WGS sequence"/>
</dbReference>
<accession>A0A4R7U156</accession>
<comment type="caution">
    <text evidence="2">The sequence shown here is derived from an EMBL/GenBank/DDBJ whole genome shotgun (WGS) entry which is preliminary data.</text>
</comment>
<evidence type="ECO:0008006" key="4">
    <source>
        <dbReference type="Google" id="ProtNLM"/>
    </source>
</evidence>
<gene>
    <name evidence="2" type="ORF">JN03_0110</name>
</gene>
<sequence>MKHTKKIVFSGVLGSLTLFASSVALVSKSCPGKNPEVIEQEQNKYEHIKVQKKVNDQISLAIKANPELEGLFTDKIKEKINKIIEESSKSFFEVAKEFNITKEVEKYYEDFSKKTVEYLSKLNEFNPNQPTEFLPKDFINIYKDIVKLVVNNDTKIKEYLETEKITKEKAIDVLTDFEAKPTWQITFFLGVQTTLNISIEKLAKVYDAQTQKINYDKLVEVIEEIAKEAFTKVKEILNLIVETFIPKEDWDMAKKLFELTYLRIVPKVETLAKLEIEFIKELVNTEWFKKHINQ</sequence>
<feature type="chain" id="PRO_5020861815" description="Lipoprotein" evidence="1">
    <location>
        <begin position="21"/>
        <end position="294"/>
    </location>
</feature>
<keyword evidence="1" id="KW-0732">Signal</keyword>
<dbReference type="AlphaFoldDB" id="A0A4R7U156"/>
<protein>
    <recommendedName>
        <fullName evidence="4">Lipoprotein</fullName>
    </recommendedName>
</protein>
<evidence type="ECO:0000256" key="1">
    <source>
        <dbReference type="SAM" id="SignalP"/>
    </source>
</evidence>
<reference evidence="2 3" key="1">
    <citation type="submission" date="2019-03" db="EMBL/GenBank/DDBJ databases">
        <title>Genomic Encyclopedia of Archaeal and Bacterial Type Strains, Phase II (KMG-II): from individual species to whole genera.</title>
        <authorList>
            <person name="Goeker M."/>
        </authorList>
    </citation>
    <scope>NUCLEOTIDE SEQUENCE [LARGE SCALE GENOMIC DNA]</scope>
    <source>
        <strain evidence="2 3">ATCC 25591</strain>
    </source>
</reference>
<dbReference type="EMBL" id="SOCH01000002">
    <property type="protein sequence ID" value="TDU98097.1"/>
    <property type="molecule type" value="Genomic_DNA"/>
</dbReference>
<evidence type="ECO:0000313" key="2">
    <source>
        <dbReference type="EMBL" id="TDU98097.1"/>
    </source>
</evidence>
<evidence type="ECO:0000313" key="3">
    <source>
        <dbReference type="Proteomes" id="UP000294882"/>
    </source>
</evidence>
<organism evidence="2 3">
    <name type="scientific">Metamycoplasma hyosynoviae</name>
    <dbReference type="NCBI Taxonomy" id="29559"/>
    <lineage>
        <taxon>Bacteria</taxon>
        <taxon>Bacillati</taxon>
        <taxon>Mycoplasmatota</taxon>
        <taxon>Mycoplasmoidales</taxon>
        <taxon>Metamycoplasmataceae</taxon>
        <taxon>Metamycoplasma</taxon>
    </lineage>
</organism>
<feature type="signal peptide" evidence="1">
    <location>
        <begin position="1"/>
        <end position="20"/>
    </location>
</feature>
<dbReference type="RefSeq" id="WP_134076453.1">
    <property type="nucleotide sequence ID" value="NZ_SOCH01000002.1"/>
</dbReference>
<proteinExistence type="predicted"/>
<name>A0A4R7U156_9BACT</name>